<dbReference type="Proteomes" id="UP000185999">
    <property type="component" value="Unassembled WGS sequence"/>
</dbReference>
<dbReference type="RefSeq" id="WP_054342254.1">
    <property type="nucleotide sequence ID" value="NZ_FTOE01000015.1"/>
</dbReference>
<accession>A0A1N7PIZ7</accession>
<dbReference type="PANTHER" id="PTHR37526:SF1">
    <property type="entry name" value="PROTEIN TUSB"/>
    <property type="match status" value="1"/>
</dbReference>
<dbReference type="GO" id="GO:0002143">
    <property type="term" value="P:tRNA wobble position uridine thiolation"/>
    <property type="evidence" value="ECO:0007669"/>
    <property type="project" value="InterPro"/>
</dbReference>
<dbReference type="Gene3D" id="3.40.1260.10">
    <property type="entry name" value="DsrEFH-like"/>
    <property type="match status" value="1"/>
</dbReference>
<protein>
    <submittedName>
        <fullName evidence="1">tRNA 2-thiouridine synthesizing protein B</fullName>
    </submittedName>
</protein>
<dbReference type="Pfam" id="PF04077">
    <property type="entry name" value="DsrH"/>
    <property type="match status" value="1"/>
</dbReference>
<reference evidence="2" key="1">
    <citation type="submission" date="2017-01" db="EMBL/GenBank/DDBJ databases">
        <authorList>
            <person name="Varghese N."/>
            <person name="Submissions S."/>
        </authorList>
    </citation>
    <scope>NUCLEOTIDE SEQUENCE [LARGE SCALE GENOMIC DNA]</scope>
    <source>
        <strain evidence="2">DSM 22306</strain>
    </source>
</reference>
<dbReference type="OrthoDB" id="9795117at2"/>
<dbReference type="NCBIfam" id="TIGR03011">
    <property type="entry name" value="sulf_tusB_dsrH"/>
    <property type="match status" value="1"/>
</dbReference>
<gene>
    <name evidence="1" type="ORF">SAMN05421760_11555</name>
</gene>
<dbReference type="EMBL" id="FTOE01000015">
    <property type="protein sequence ID" value="SIT10594.1"/>
    <property type="molecule type" value="Genomic_DNA"/>
</dbReference>
<dbReference type="SUPFAM" id="SSF75169">
    <property type="entry name" value="DsrEFH-like"/>
    <property type="match status" value="1"/>
</dbReference>
<dbReference type="STRING" id="619304.SAMN05421760_11555"/>
<dbReference type="InterPro" id="IPR027396">
    <property type="entry name" value="DsrEFH-like"/>
</dbReference>
<dbReference type="InterPro" id="IPR007215">
    <property type="entry name" value="Sulphur_relay_TusB/DsrH"/>
</dbReference>
<proteinExistence type="predicted"/>
<dbReference type="GO" id="GO:1990228">
    <property type="term" value="C:sulfurtransferase complex"/>
    <property type="evidence" value="ECO:0007669"/>
    <property type="project" value="TreeGrafter"/>
</dbReference>
<organism evidence="1 2">
    <name type="scientific">Neptunomonas antarctica</name>
    <dbReference type="NCBI Taxonomy" id="619304"/>
    <lineage>
        <taxon>Bacteria</taxon>
        <taxon>Pseudomonadati</taxon>
        <taxon>Pseudomonadota</taxon>
        <taxon>Gammaproteobacteria</taxon>
        <taxon>Oceanospirillales</taxon>
        <taxon>Oceanospirillaceae</taxon>
        <taxon>Neptunomonas</taxon>
    </lineage>
</organism>
<keyword evidence="2" id="KW-1185">Reference proteome</keyword>
<name>A0A1N7PIZ7_9GAMM</name>
<dbReference type="AlphaFoldDB" id="A0A1N7PIZ7"/>
<evidence type="ECO:0000313" key="1">
    <source>
        <dbReference type="EMBL" id="SIT10594.1"/>
    </source>
</evidence>
<dbReference type="PANTHER" id="PTHR37526">
    <property type="entry name" value="PROTEIN TUSB"/>
    <property type="match status" value="1"/>
</dbReference>
<sequence>MSTLHTINKSPSDNTLWQSCLAALLPGDALLMIENAAYAAAQPSVMTQLQEYDIDIYLLSADVDARGLSGKLYTNANIIDDQQFVTLACQHTKVVSWF</sequence>
<evidence type="ECO:0000313" key="2">
    <source>
        <dbReference type="Proteomes" id="UP000185999"/>
    </source>
</evidence>